<dbReference type="AlphaFoldDB" id="M6JNC0"/>
<dbReference type="RefSeq" id="WP_004470811.1">
    <property type="nucleotide sequence ID" value="NZ_AHMU02000010.1"/>
</dbReference>
<accession>M6JNC0</accession>
<protein>
    <submittedName>
        <fullName evidence="1">Uncharacterized protein</fullName>
    </submittedName>
</protein>
<evidence type="ECO:0000313" key="1">
    <source>
        <dbReference type="EMBL" id="EMN23226.1"/>
    </source>
</evidence>
<organism evidence="1 2">
    <name type="scientific">Leptospira santarosai serovar Arenal str. MAVJ 401</name>
    <dbReference type="NCBI Taxonomy" id="1049976"/>
    <lineage>
        <taxon>Bacteria</taxon>
        <taxon>Pseudomonadati</taxon>
        <taxon>Spirochaetota</taxon>
        <taxon>Spirochaetia</taxon>
        <taxon>Leptospirales</taxon>
        <taxon>Leptospiraceae</taxon>
        <taxon>Leptospira</taxon>
    </lineage>
</organism>
<comment type="caution">
    <text evidence="1">The sequence shown here is derived from an EMBL/GenBank/DDBJ whole genome shotgun (WGS) entry which is preliminary data.</text>
</comment>
<name>M6JNC0_9LEPT</name>
<dbReference type="Proteomes" id="UP000012106">
    <property type="component" value="Unassembled WGS sequence"/>
</dbReference>
<evidence type="ECO:0000313" key="2">
    <source>
        <dbReference type="Proteomes" id="UP000012106"/>
    </source>
</evidence>
<gene>
    <name evidence="1" type="ORF">LEP1GSC063_4111</name>
</gene>
<dbReference type="EMBL" id="AHMU02000010">
    <property type="protein sequence ID" value="EMN23226.1"/>
    <property type="molecule type" value="Genomic_DNA"/>
</dbReference>
<reference evidence="1 2" key="1">
    <citation type="submission" date="2013-01" db="EMBL/GenBank/DDBJ databases">
        <authorList>
            <person name="Harkins D.M."/>
            <person name="Durkin A.S."/>
            <person name="Brinkac L.M."/>
            <person name="Haft D.H."/>
            <person name="Selengut J.D."/>
            <person name="Sanka R."/>
            <person name="DePew J."/>
            <person name="Purushe J."/>
            <person name="Hartskeerl R.A."/>
            <person name="Ahmed A."/>
            <person name="van der Linden H."/>
            <person name="Goris M.G.A."/>
            <person name="Vinetz J.M."/>
            <person name="Sutton G.G."/>
            <person name="Nierman W.C."/>
            <person name="Fouts D.E."/>
        </authorList>
    </citation>
    <scope>NUCLEOTIDE SEQUENCE [LARGE SCALE GENOMIC DNA]</scope>
    <source>
        <strain evidence="1 2">MAVJ 401</strain>
    </source>
</reference>
<proteinExistence type="predicted"/>
<sequence>MRILAFSLLVCLCFCEKGTEAVKKELTGSKKIALSEYQKLDRKKRVEIFNQLEMSNRFELLKTILLNNGNECGIGPDGGIFFRADGSLNLSIPEGEYLNRWKIDSKGLTVYNDNAKKLTRLEDYLGKTHTTYNTVYWEVSQIRSTYTYDSYALVFDYGGSIKDEYAIYNGLGCNP</sequence>